<dbReference type="AlphaFoldDB" id="A0A432JMB0"/>
<dbReference type="InterPro" id="IPR036005">
    <property type="entry name" value="Creatinase/aminopeptidase-like"/>
</dbReference>
<dbReference type="InterPro" id="IPR000994">
    <property type="entry name" value="Pept_M24"/>
</dbReference>
<evidence type="ECO:0000313" key="3">
    <source>
        <dbReference type="EMBL" id="RUA23235.1"/>
    </source>
</evidence>
<comment type="caution">
    <text evidence="3">The sequence shown here is derived from an EMBL/GenBank/DDBJ whole genome shotgun (WGS) entry which is preliminary data.</text>
</comment>
<evidence type="ECO:0000259" key="2">
    <source>
        <dbReference type="Pfam" id="PF00557"/>
    </source>
</evidence>
<name>A0A432JMB0_9GAMM</name>
<accession>A0A432JMB0</accession>
<sequence length="144" mass="15703">MSAHRELGALLVERPDLQRRGCRGEWHSVPSAPTGSWSPARLAGTRRCRSPGCRRYSAPPPEPTRRRLTRELETDMVVTISEPGLYVVRWLSPLRESAAGSTSTGTESSDWPSSGGIRIEDNVRITRDGADDNLTPVPGAAITP</sequence>
<feature type="compositionally biased region" description="Low complexity" evidence="1">
    <location>
        <begin position="97"/>
        <end position="109"/>
    </location>
</feature>
<gene>
    <name evidence="3" type="ORF">DSL92_00055</name>
</gene>
<dbReference type="Gene3D" id="3.90.230.10">
    <property type="entry name" value="Creatinase/methionine aminopeptidase superfamily"/>
    <property type="match status" value="1"/>
</dbReference>
<proteinExistence type="predicted"/>
<feature type="domain" description="Peptidase M24" evidence="2">
    <location>
        <begin position="66"/>
        <end position="126"/>
    </location>
</feature>
<feature type="region of interest" description="Disordered" evidence="1">
    <location>
        <begin position="97"/>
        <end position="144"/>
    </location>
</feature>
<dbReference type="EMBL" id="RXHI01000001">
    <property type="protein sequence ID" value="RUA23235.1"/>
    <property type="molecule type" value="Genomic_DNA"/>
</dbReference>
<feature type="compositionally biased region" description="Basic and acidic residues" evidence="1">
    <location>
        <begin position="118"/>
        <end position="130"/>
    </location>
</feature>
<dbReference type="SUPFAM" id="SSF55920">
    <property type="entry name" value="Creatinase/aminopeptidase"/>
    <property type="match status" value="1"/>
</dbReference>
<organism evidence="3">
    <name type="scientific">Billgrantia gudaonensis</name>
    <dbReference type="NCBI Taxonomy" id="376427"/>
    <lineage>
        <taxon>Bacteria</taxon>
        <taxon>Pseudomonadati</taxon>
        <taxon>Pseudomonadota</taxon>
        <taxon>Gammaproteobacteria</taxon>
        <taxon>Oceanospirillales</taxon>
        <taxon>Halomonadaceae</taxon>
        <taxon>Billgrantia</taxon>
    </lineage>
</organism>
<reference evidence="3" key="1">
    <citation type="submission" date="2018-12" db="EMBL/GenBank/DDBJ databases">
        <authorList>
            <person name="Jadhav K."/>
            <person name="Kushwaha B."/>
            <person name="Jadhav I."/>
        </authorList>
    </citation>
    <scope>NUCLEOTIDE SEQUENCE [LARGE SCALE GENOMIC DNA]</scope>
    <source>
        <strain evidence="3">SBS 10</strain>
    </source>
</reference>
<protein>
    <submittedName>
        <fullName evidence="3">M24 family metallopeptidase</fullName>
    </submittedName>
</protein>
<dbReference type="Pfam" id="PF00557">
    <property type="entry name" value="Peptidase_M24"/>
    <property type="match status" value="1"/>
</dbReference>
<feature type="region of interest" description="Disordered" evidence="1">
    <location>
        <begin position="21"/>
        <end position="65"/>
    </location>
</feature>
<evidence type="ECO:0000256" key="1">
    <source>
        <dbReference type="SAM" id="MobiDB-lite"/>
    </source>
</evidence>